<comment type="caution">
    <text evidence="1">The sequence shown here is derived from an EMBL/GenBank/DDBJ whole genome shotgun (WGS) entry which is preliminary data.</text>
</comment>
<evidence type="ECO:0000313" key="2">
    <source>
        <dbReference type="Proteomes" id="UP000017981"/>
    </source>
</evidence>
<sequence>MVNQEPISYRQIATKDDVQYEAAVELLTGNSVLANAG</sequence>
<reference evidence="1 2" key="2">
    <citation type="submission" date="2013-09" db="EMBL/GenBank/DDBJ databases">
        <title>Whole genome comparison of six Crocosphaera watsonii strains with differing phenotypes.</title>
        <authorList>
            <person name="Bench S.R."/>
            <person name="Heller P."/>
            <person name="Frank I."/>
            <person name="Arciniega M."/>
            <person name="Shilova I.N."/>
            <person name="Zehr J.P."/>
        </authorList>
    </citation>
    <scope>NUCLEOTIDE SEQUENCE [LARGE SCALE GENOMIC DNA]</scope>
    <source>
        <strain evidence="1 2">WH 0005</strain>
    </source>
</reference>
<accession>T2IS71</accession>
<name>T2IS71_CROWT</name>
<evidence type="ECO:0000313" key="1">
    <source>
        <dbReference type="EMBL" id="CCQ55794.1"/>
    </source>
</evidence>
<dbReference type="EC" id="3.4.21.102" evidence="1"/>
<dbReference type="Proteomes" id="UP000017981">
    <property type="component" value="Unassembled WGS sequence"/>
</dbReference>
<dbReference type="GO" id="GO:0006508">
    <property type="term" value="P:proteolysis"/>
    <property type="evidence" value="ECO:0007669"/>
    <property type="project" value="UniProtKB-KW"/>
</dbReference>
<dbReference type="GO" id="GO:0004252">
    <property type="term" value="F:serine-type endopeptidase activity"/>
    <property type="evidence" value="ECO:0007669"/>
    <property type="project" value="UniProtKB-EC"/>
</dbReference>
<gene>
    <name evidence="1" type="ORF">CWATWH0005_1677</name>
</gene>
<dbReference type="AlphaFoldDB" id="T2IS71"/>
<keyword evidence="1" id="KW-0378">Hydrolase</keyword>
<organism evidence="1 2">
    <name type="scientific">Crocosphaera watsonii WH 0005</name>
    <dbReference type="NCBI Taxonomy" id="423472"/>
    <lineage>
        <taxon>Bacteria</taxon>
        <taxon>Bacillati</taxon>
        <taxon>Cyanobacteriota</taxon>
        <taxon>Cyanophyceae</taxon>
        <taxon>Oscillatoriophycideae</taxon>
        <taxon>Chroococcales</taxon>
        <taxon>Aphanothecaceae</taxon>
        <taxon>Crocosphaera</taxon>
    </lineage>
</organism>
<proteinExistence type="predicted"/>
<dbReference type="EMBL" id="CAQL01000487">
    <property type="protein sequence ID" value="CCQ55794.1"/>
    <property type="molecule type" value="Genomic_DNA"/>
</dbReference>
<keyword evidence="1" id="KW-0645">Protease</keyword>
<reference evidence="1 2" key="1">
    <citation type="submission" date="2013-01" db="EMBL/GenBank/DDBJ databases">
        <authorList>
            <person name="Bench S."/>
        </authorList>
    </citation>
    <scope>NUCLEOTIDE SEQUENCE [LARGE SCALE GENOMIC DNA]</scope>
    <source>
        <strain evidence="1 2">WH 0005</strain>
    </source>
</reference>
<protein>
    <submittedName>
        <fullName evidence="1">Peptidase S41A, C-terminal protease</fullName>
        <ecNumber evidence="1">3.4.21.102</ecNumber>
    </submittedName>
</protein>